<keyword evidence="13 15" id="KW-0368">Histidine biosynthesis</keyword>
<dbReference type="NCBIfam" id="NF002747">
    <property type="entry name" value="PRK02759.1"/>
    <property type="match status" value="1"/>
</dbReference>
<dbReference type="InterPro" id="IPR026660">
    <property type="entry name" value="PRA-CH"/>
</dbReference>
<dbReference type="Gene3D" id="1.10.287.1080">
    <property type="entry name" value="MazG-like"/>
    <property type="match status" value="1"/>
</dbReference>
<evidence type="ECO:0000256" key="12">
    <source>
        <dbReference type="ARBA" id="ARBA00022840"/>
    </source>
</evidence>
<accession>I8UJM8</accession>
<comment type="subcellular location">
    <subcellularLocation>
        <location evidence="3 15">Cytoplasm</location>
    </subcellularLocation>
</comment>
<dbReference type="EC" id="3.6.1.31" evidence="15"/>
<evidence type="ECO:0000256" key="6">
    <source>
        <dbReference type="ARBA" id="ARBA00007731"/>
    </source>
</evidence>
<dbReference type="PANTHER" id="PTHR42945:SF9">
    <property type="entry name" value="HISTIDINE BIOSYNTHESIS BIFUNCTIONAL PROTEIN HISIE"/>
    <property type="match status" value="1"/>
</dbReference>
<dbReference type="AlphaFoldDB" id="I8UJM8"/>
<dbReference type="HAMAP" id="MF_01021">
    <property type="entry name" value="HisI"/>
    <property type="match status" value="1"/>
</dbReference>
<evidence type="ECO:0000259" key="16">
    <source>
        <dbReference type="Pfam" id="PF01502"/>
    </source>
</evidence>
<dbReference type="GO" id="GO:0005737">
    <property type="term" value="C:cytoplasm"/>
    <property type="evidence" value="ECO:0007669"/>
    <property type="project" value="UniProtKB-SubCell"/>
</dbReference>
<evidence type="ECO:0000256" key="4">
    <source>
        <dbReference type="ARBA" id="ARBA00005169"/>
    </source>
</evidence>
<dbReference type="EC" id="3.5.4.19" evidence="15"/>
<dbReference type="CDD" id="cd11534">
    <property type="entry name" value="NTP-PPase_HisIE_like"/>
    <property type="match status" value="1"/>
</dbReference>
<dbReference type="eggNOG" id="COG0139">
    <property type="taxonomic scope" value="Bacteria"/>
</dbReference>
<dbReference type="STRING" id="1196324.A374_02154"/>
<evidence type="ECO:0000313" key="18">
    <source>
        <dbReference type="Proteomes" id="UP000004080"/>
    </source>
</evidence>
<dbReference type="Pfam" id="PF01503">
    <property type="entry name" value="PRA-PH"/>
    <property type="match status" value="1"/>
</dbReference>
<evidence type="ECO:0000256" key="9">
    <source>
        <dbReference type="ARBA" id="ARBA00022605"/>
    </source>
</evidence>
<evidence type="ECO:0000256" key="10">
    <source>
        <dbReference type="ARBA" id="ARBA00022741"/>
    </source>
</evidence>
<dbReference type="HAMAP" id="MF_01020">
    <property type="entry name" value="HisE"/>
    <property type="match status" value="1"/>
</dbReference>
<comment type="similarity">
    <text evidence="6 15">In the C-terminal section; belongs to the PRA-PH family.</text>
</comment>
<dbReference type="OrthoDB" id="9795769at2"/>
<comment type="similarity">
    <text evidence="7 15">In the N-terminal section; belongs to the PRA-CH family.</text>
</comment>
<reference evidence="17 18" key="1">
    <citation type="journal article" date="2012" name="J. Bacteriol.">
        <title>Genome of Bacillus macauensis ZFHKF-1, a Long-Chain-Forming Bacterium.</title>
        <authorList>
            <person name="Cai L."/>
            <person name="Zhang T."/>
        </authorList>
    </citation>
    <scope>NUCLEOTIDE SEQUENCE [LARGE SCALE GENOMIC DNA]</scope>
    <source>
        <strain evidence="17 18">ZFHKF-1</strain>
    </source>
</reference>
<dbReference type="UniPathway" id="UPA00031">
    <property type="reaction ID" value="UER00007"/>
</dbReference>
<dbReference type="Proteomes" id="UP000004080">
    <property type="component" value="Unassembled WGS sequence"/>
</dbReference>
<dbReference type="InterPro" id="IPR023019">
    <property type="entry name" value="His_synth_HisIE"/>
</dbReference>
<keyword evidence="18" id="KW-1185">Reference proteome</keyword>
<dbReference type="NCBIfam" id="NF000768">
    <property type="entry name" value="PRK00051.1"/>
    <property type="match status" value="1"/>
</dbReference>
<comment type="catalytic activity">
    <reaction evidence="1 15">
        <text>1-(5-phospho-beta-D-ribosyl)-5'-AMP + H2O = 1-(5-phospho-beta-D-ribosyl)-5-[(5-phospho-beta-D-ribosylamino)methylideneamino]imidazole-4-carboxamide</text>
        <dbReference type="Rhea" id="RHEA:20049"/>
        <dbReference type="ChEBI" id="CHEBI:15377"/>
        <dbReference type="ChEBI" id="CHEBI:58435"/>
        <dbReference type="ChEBI" id="CHEBI:59457"/>
        <dbReference type="EC" id="3.5.4.19"/>
    </reaction>
</comment>
<dbReference type="NCBIfam" id="TIGR03188">
    <property type="entry name" value="histidine_hisI"/>
    <property type="match status" value="1"/>
</dbReference>
<comment type="pathway">
    <text evidence="5 15">Amino-acid biosynthesis; L-histidine biosynthesis; L-histidine from 5-phospho-alpha-D-ribose 1-diphosphate: step 2/9.</text>
</comment>
<dbReference type="GO" id="GO:0004636">
    <property type="term" value="F:phosphoribosyl-ATP diphosphatase activity"/>
    <property type="evidence" value="ECO:0007669"/>
    <property type="project" value="UniProtKB-UniRule"/>
</dbReference>
<feature type="region of interest" description="Phosphoribosyl-ATP pyrophosphohydrolase" evidence="15">
    <location>
        <begin position="121"/>
        <end position="211"/>
    </location>
</feature>
<evidence type="ECO:0000256" key="2">
    <source>
        <dbReference type="ARBA" id="ARBA00001460"/>
    </source>
</evidence>
<dbReference type="InterPro" id="IPR038019">
    <property type="entry name" value="PRib_AMP_CycHydrolase_sf"/>
</dbReference>
<protein>
    <recommendedName>
        <fullName evidence="15">Histidine biosynthesis bifunctional protein HisIE</fullName>
    </recommendedName>
    <domain>
        <recommendedName>
            <fullName evidence="15">Phosphoribosyl-AMP cyclohydrolase</fullName>
            <shortName evidence="15">PRA-CH</shortName>
            <ecNumber evidence="15">3.5.4.19</ecNumber>
        </recommendedName>
    </domain>
    <domain>
        <recommendedName>
            <fullName evidence="15">Phosphoribosyl-ATP pyrophosphatase</fullName>
            <shortName evidence="15">PRA-PH</shortName>
            <ecNumber evidence="15">3.6.1.31</ecNumber>
        </recommendedName>
    </domain>
</protein>
<proteinExistence type="inferred from homology"/>
<dbReference type="PATRIC" id="fig|1196324.3.peg.431"/>
<feature type="domain" description="Phosphoribosyl-AMP cyclohydrolase" evidence="16">
    <location>
        <begin position="29"/>
        <end position="100"/>
    </location>
</feature>
<dbReference type="Pfam" id="PF01502">
    <property type="entry name" value="PRA-CH"/>
    <property type="match status" value="1"/>
</dbReference>
<evidence type="ECO:0000256" key="7">
    <source>
        <dbReference type="ARBA" id="ARBA00008299"/>
    </source>
</evidence>
<dbReference type="PANTHER" id="PTHR42945">
    <property type="entry name" value="HISTIDINE BIOSYNTHESIS BIFUNCTIONAL PROTEIN"/>
    <property type="match status" value="1"/>
</dbReference>
<dbReference type="InterPro" id="IPR002496">
    <property type="entry name" value="PRib_AMP_CycHydrolase_dom"/>
</dbReference>
<evidence type="ECO:0000256" key="8">
    <source>
        <dbReference type="ARBA" id="ARBA00022490"/>
    </source>
</evidence>
<dbReference type="eggNOG" id="COG0140">
    <property type="taxonomic scope" value="Bacteria"/>
</dbReference>
<dbReference type="InterPro" id="IPR021130">
    <property type="entry name" value="PRib-ATP_PPHydrolase-like"/>
</dbReference>
<keyword evidence="9 15" id="KW-0028">Amino-acid biosynthesis</keyword>
<dbReference type="GO" id="GO:0005524">
    <property type="term" value="F:ATP binding"/>
    <property type="evidence" value="ECO:0007669"/>
    <property type="project" value="UniProtKB-KW"/>
</dbReference>
<comment type="pathway">
    <text evidence="4 15">Amino-acid biosynthesis; L-histidine biosynthesis; L-histidine from 5-phospho-alpha-D-ribose 1-diphosphate: step 3/9.</text>
</comment>
<dbReference type="Gene3D" id="3.10.20.810">
    <property type="entry name" value="Phosphoribosyl-AMP cyclohydrolase"/>
    <property type="match status" value="1"/>
</dbReference>
<evidence type="ECO:0000313" key="17">
    <source>
        <dbReference type="EMBL" id="EIT87018.1"/>
    </source>
</evidence>
<keyword evidence="10 15" id="KW-0547">Nucleotide-binding</keyword>
<dbReference type="FunFam" id="1.10.287.1080:FF:000002">
    <property type="entry name" value="Histidine biosynthesis bifunctional protein HisIE"/>
    <property type="match status" value="1"/>
</dbReference>
<evidence type="ECO:0000256" key="13">
    <source>
        <dbReference type="ARBA" id="ARBA00023102"/>
    </source>
</evidence>
<dbReference type="HAMAP" id="MF_01019">
    <property type="entry name" value="HisIE"/>
    <property type="match status" value="1"/>
</dbReference>
<gene>
    <name evidence="15" type="primary">hisI</name>
    <name evidence="15" type="synonym">hisIE</name>
    <name evidence="17" type="ORF">A374_02154</name>
</gene>
<dbReference type="EMBL" id="AKKV01000019">
    <property type="protein sequence ID" value="EIT87018.1"/>
    <property type="molecule type" value="Genomic_DNA"/>
</dbReference>
<sequence length="211" mass="24127">MQLDKVVFDKQGLLPVIVQHVETKEVLTLAYMNEEALQETMKRGETVFYSRSRQTLWHKGETSGNRQRVIDMKLDCDQDALLVIVEPAGPACHTGTDSCFSRTTSYGDYVPLRMENRQTILEQLQAVIAQREQEQPAGAYTTYLFQEGLDKILKKVGEEAAEVIIAAKNRSAEELTWETADLLYHVLVLLQEQKVPLQEVLHVLTKRHREN</sequence>
<organism evidence="17 18">
    <name type="scientific">Fictibacillus macauensis ZFHKF-1</name>
    <dbReference type="NCBI Taxonomy" id="1196324"/>
    <lineage>
        <taxon>Bacteria</taxon>
        <taxon>Bacillati</taxon>
        <taxon>Bacillota</taxon>
        <taxon>Bacilli</taxon>
        <taxon>Bacillales</taxon>
        <taxon>Fictibacillaceae</taxon>
        <taxon>Fictibacillus</taxon>
    </lineage>
</organism>
<dbReference type="GO" id="GO:0004635">
    <property type="term" value="F:phosphoribosyl-AMP cyclohydrolase activity"/>
    <property type="evidence" value="ECO:0007669"/>
    <property type="project" value="UniProtKB-UniRule"/>
</dbReference>
<dbReference type="SUPFAM" id="SSF101386">
    <property type="entry name" value="all-alpha NTP pyrophosphatases"/>
    <property type="match status" value="1"/>
</dbReference>
<comment type="catalytic activity">
    <reaction evidence="2 15">
        <text>1-(5-phospho-beta-D-ribosyl)-ATP + H2O = 1-(5-phospho-beta-D-ribosyl)-5'-AMP + diphosphate + H(+)</text>
        <dbReference type="Rhea" id="RHEA:22828"/>
        <dbReference type="ChEBI" id="CHEBI:15377"/>
        <dbReference type="ChEBI" id="CHEBI:15378"/>
        <dbReference type="ChEBI" id="CHEBI:33019"/>
        <dbReference type="ChEBI" id="CHEBI:59457"/>
        <dbReference type="ChEBI" id="CHEBI:73183"/>
        <dbReference type="EC" id="3.6.1.31"/>
    </reaction>
</comment>
<comment type="caution">
    <text evidence="17">The sequence shown here is derived from an EMBL/GenBank/DDBJ whole genome shotgun (WGS) entry which is preliminary data.</text>
</comment>
<evidence type="ECO:0000256" key="3">
    <source>
        <dbReference type="ARBA" id="ARBA00004496"/>
    </source>
</evidence>
<keyword evidence="12 15" id="KW-0067">ATP-binding</keyword>
<evidence type="ECO:0000256" key="5">
    <source>
        <dbReference type="ARBA" id="ARBA00005204"/>
    </source>
</evidence>
<dbReference type="FunFam" id="3.10.20.810:FF:000001">
    <property type="entry name" value="Histidine biosynthesis bifunctional protein HisIE"/>
    <property type="match status" value="1"/>
</dbReference>
<keyword evidence="14 15" id="KW-0511">Multifunctional enzyme</keyword>
<evidence type="ECO:0000256" key="1">
    <source>
        <dbReference type="ARBA" id="ARBA00000024"/>
    </source>
</evidence>
<dbReference type="GO" id="GO:0000105">
    <property type="term" value="P:L-histidine biosynthetic process"/>
    <property type="evidence" value="ECO:0007669"/>
    <property type="project" value="UniProtKB-UniRule"/>
</dbReference>
<evidence type="ECO:0000256" key="11">
    <source>
        <dbReference type="ARBA" id="ARBA00022801"/>
    </source>
</evidence>
<keyword evidence="11 15" id="KW-0378">Hydrolase</keyword>
<feature type="region of interest" description="Phosphoribosyl-AMP cyclohydrolase" evidence="15">
    <location>
        <begin position="1"/>
        <end position="120"/>
    </location>
</feature>
<name>I8UJM8_9BACL</name>
<keyword evidence="8 15" id="KW-0963">Cytoplasm</keyword>
<evidence type="ECO:0000256" key="14">
    <source>
        <dbReference type="ARBA" id="ARBA00023268"/>
    </source>
</evidence>
<dbReference type="InterPro" id="IPR008179">
    <property type="entry name" value="HisE"/>
</dbReference>
<dbReference type="RefSeq" id="WP_007200530.1">
    <property type="nucleotide sequence ID" value="NZ_AKKV01000019.1"/>
</dbReference>
<dbReference type="SUPFAM" id="SSF141734">
    <property type="entry name" value="HisI-like"/>
    <property type="match status" value="1"/>
</dbReference>
<evidence type="ECO:0000256" key="15">
    <source>
        <dbReference type="HAMAP-Rule" id="MF_01019"/>
    </source>
</evidence>